<name>A0AA37GK47_9PEZI</name>
<gene>
    <name evidence="1" type="ORF">ColLi_04551</name>
</gene>
<dbReference type="Proteomes" id="UP001055172">
    <property type="component" value="Unassembled WGS sequence"/>
</dbReference>
<organism evidence="1 2">
    <name type="scientific">Colletotrichum liriopes</name>
    <dbReference type="NCBI Taxonomy" id="708192"/>
    <lineage>
        <taxon>Eukaryota</taxon>
        <taxon>Fungi</taxon>
        <taxon>Dikarya</taxon>
        <taxon>Ascomycota</taxon>
        <taxon>Pezizomycotina</taxon>
        <taxon>Sordariomycetes</taxon>
        <taxon>Hypocreomycetidae</taxon>
        <taxon>Glomerellales</taxon>
        <taxon>Glomerellaceae</taxon>
        <taxon>Colletotrichum</taxon>
        <taxon>Colletotrichum spaethianum species complex</taxon>
    </lineage>
</organism>
<protein>
    <submittedName>
        <fullName evidence="1">Uncharacterized protein</fullName>
    </submittedName>
</protein>
<dbReference type="AlphaFoldDB" id="A0AA37GK47"/>
<proteinExistence type="predicted"/>
<keyword evidence="2" id="KW-1185">Reference proteome</keyword>
<sequence>MALDILAPRNQAPLNKYVDASLEKINDNTSDSIRPLATLISDDDDDEFHRDIWRILKDALALDKEINRQAARVSWIFYRIPAPFKSAEMELTSRDIQVTEDQMIHLVVAPGLRKRGKSSGEDFETDNQLLEAEVSWVPDQVPRK</sequence>
<comment type="caution">
    <text evidence="1">The sequence shown here is derived from an EMBL/GenBank/DDBJ whole genome shotgun (WGS) entry which is preliminary data.</text>
</comment>
<accession>A0AA37GK47</accession>
<dbReference type="EMBL" id="BPPX01000008">
    <property type="protein sequence ID" value="GJC81713.1"/>
    <property type="molecule type" value="Genomic_DNA"/>
</dbReference>
<evidence type="ECO:0000313" key="2">
    <source>
        <dbReference type="Proteomes" id="UP001055172"/>
    </source>
</evidence>
<evidence type="ECO:0000313" key="1">
    <source>
        <dbReference type="EMBL" id="GJC81713.1"/>
    </source>
</evidence>
<reference evidence="1 2" key="1">
    <citation type="submission" date="2021-07" db="EMBL/GenBank/DDBJ databases">
        <title>Genome data of Colletotrichum spaethianum.</title>
        <authorList>
            <person name="Utami Y.D."/>
            <person name="Hiruma K."/>
        </authorList>
    </citation>
    <scope>NUCLEOTIDE SEQUENCE [LARGE SCALE GENOMIC DNA]</scope>
    <source>
        <strain evidence="1 2">MAFF 242679</strain>
    </source>
</reference>